<accession>A0A3S4YZ57</accession>
<comment type="cofactor">
    <cofactor evidence="7">
        <name>Zn(2+)</name>
        <dbReference type="ChEBI" id="CHEBI:29105"/>
    </cofactor>
    <text evidence="7">Binds 1 zinc ion.</text>
</comment>
<dbReference type="GO" id="GO:0008241">
    <property type="term" value="F:peptidyl-dipeptidase activity"/>
    <property type="evidence" value="ECO:0007669"/>
    <property type="project" value="UniProtKB-EC"/>
</dbReference>
<dbReference type="EC" id="3.4.15.5" evidence="9"/>
<dbReference type="Gene3D" id="1.10.1370.40">
    <property type="match status" value="1"/>
</dbReference>
<evidence type="ECO:0000256" key="6">
    <source>
        <dbReference type="ARBA" id="ARBA00023049"/>
    </source>
</evidence>
<dbReference type="InterPro" id="IPR045090">
    <property type="entry name" value="Pept_M3A_M3B"/>
</dbReference>
<dbReference type="PANTHER" id="PTHR43660">
    <property type="entry name" value="DIPEPTIDYL CARBOXYPEPTIDASE"/>
    <property type="match status" value="1"/>
</dbReference>
<reference evidence="9 10" key="1">
    <citation type="submission" date="2018-12" db="EMBL/GenBank/DDBJ databases">
        <authorList>
            <consortium name="Pathogen Informatics"/>
        </authorList>
    </citation>
    <scope>NUCLEOTIDE SEQUENCE [LARGE SCALE GENOMIC DNA]</scope>
    <source>
        <strain evidence="9 10">NCTC13354</strain>
    </source>
</reference>
<dbReference type="SUPFAM" id="SSF55486">
    <property type="entry name" value="Metalloproteases ('zincins'), catalytic domain"/>
    <property type="match status" value="1"/>
</dbReference>
<name>A0A3S4YZ57_9ACTO</name>
<sequence>MMDAMTNNPLLSESTLPYRVPDWRAIKPEHILPAVTELMARQREAWEAVATNPEQATAENTVHALEDSGLALDLALNAAFTLVSSIGGDELEAVQAELMPMLTEHGNAYRLDKRIYERFVAIDVADLDPETRRYVEEEIKAFRLSGIELDDAGKARLRELDAELSALEVEFSQRVVKAMEDNAPVFDSAEELEGVPADRLEAAKQEDGTYRFALENFTNQTLQLDLVRPESRAKVLEASMSRGLGEHASSDTRQTVLDIARLRAERAELLGYPFHAQAVAEAGMARDSQAIVDLLGSVAPKAVAAVDRDREELEKLAAADGCELTAADYTYYQEKLRARLGLDDNALRPYLKLDNVVENGIFYAAEKLYGITFKERDDIAGYVPTMKTWEVFDPNGEGIGLFQADFYRRPGKSGGAWMNSAVDASTHDGTKPVILNNCNFAEPAPGEPTLLTWDHVITVFHEFGHALHGLLSRTTYRSLAGTSVARDFVEMPSQLNEMWAYHPQVMANYAVHHATGEPLPADLVAKLTEAATFGQAFATTEFVAAALIDQAWHRLGPDEIPADVDEFEAHALAEFGVAHELVPPRYRSAFFAHTFGGGYDAGYYSYMWAEVLVGDLEDWFRTEGAIDGDGGLNRTAGEKYLTELLSRGNSRDPMESFVAIRGREPRAEALLERRGLA</sequence>
<dbReference type="InterPro" id="IPR034005">
    <property type="entry name" value="M3A_DCP"/>
</dbReference>
<dbReference type="GO" id="GO:0005829">
    <property type="term" value="C:cytosol"/>
    <property type="evidence" value="ECO:0007669"/>
    <property type="project" value="TreeGrafter"/>
</dbReference>
<gene>
    <name evidence="9" type="primary">dcp</name>
    <name evidence="9" type="ORF">NCTC13354_01750</name>
</gene>
<evidence type="ECO:0000256" key="5">
    <source>
        <dbReference type="ARBA" id="ARBA00022833"/>
    </source>
</evidence>
<evidence type="ECO:0000256" key="3">
    <source>
        <dbReference type="ARBA" id="ARBA00022723"/>
    </source>
</evidence>
<keyword evidence="2 7" id="KW-0645">Protease</keyword>
<dbReference type="CDD" id="cd06456">
    <property type="entry name" value="M3A_DCP"/>
    <property type="match status" value="1"/>
</dbReference>
<comment type="similarity">
    <text evidence="1 7">Belongs to the peptidase M3 family.</text>
</comment>
<dbReference type="EMBL" id="LR134476">
    <property type="protein sequence ID" value="VEI14019.1"/>
    <property type="molecule type" value="Genomic_DNA"/>
</dbReference>
<dbReference type="GO" id="GO:0046872">
    <property type="term" value="F:metal ion binding"/>
    <property type="evidence" value="ECO:0007669"/>
    <property type="project" value="UniProtKB-UniRule"/>
</dbReference>
<keyword evidence="10" id="KW-1185">Reference proteome</keyword>
<dbReference type="InterPro" id="IPR024079">
    <property type="entry name" value="MetalloPept_cat_dom_sf"/>
</dbReference>
<evidence type="ECO:0000259" key="8">
    <source>
        <dbReference type="Pfam" id="PF01432"/>
    </source>
</evidence>
<keyword evidence="3 7" id="KW-0479">Metal-binding</keyword>
<protein>
    <submittedName>
        <fullName evidence="9">Peptidyl-dipeptidase dcp</fullName>
        <ecNumber evidence="9">3.4.15.5</ecNumber>
    </submittedName>
</protein>
<evidence type="ECO:0000313" key="9">
    <source>
        <dbReference type="EMBL" id="VEI14019.1"/>
    </source>
</evidence>
<dbReference type="PANTHER" id="PTHR43660:SF1">
    <property type="entry name" value="DIPEPTIDYL CARBOXYPEPTIDASE"/>
    <property type="match status" value="1"/>
</dbReference>
<dbReference type="Gene3D" id="1.10.1370.10">
    <property type="entry name" value="Neurolysin, domain 3"/>
    <property type="match status" value="1"/>
</dbReference>
<evidence type="ECO:0000256" key="4">
    <source>
        <dbReference type="ARBA" id="ARBA00022801"/>
    </source>
</evidence>
<dbReference type="FunFam" id="3.40.390.10:FF:000009">
    <property type="entry name" value="Oligopeptidase A"/>
    <property type="match status" value="1"/>
</dbReference>
<dbReference type="GO" id="GO:0004180">
    <property type="term" value="F:carboxypeptidase activity"/>
    <property type="evidence" value="ECO:0007669"/>
    <property type="project" value="UniProtKB-KW"/>
</dbReference>
<keyword evidence="4 7" id="KW-0378">Hydrolase</keyword>
<keyword evidence="6 7" id="KW-0482">Metalloprotease</keyword>
<feature type="domain" description="Peptidase M3A/M3B catalytic" evidence="8">
    <location>
        <begin position="229"/>
        <end position="675"/>
    </location>
</feature>
<dbReference type="AlphaFoldDB" id="A0A3S4YZ57"/>
<keyword evidence="5 7" id="KW-0862">Zinc</keyword>
<proteinExistence type="inferred from homology"/>
<organism evidence="9 10">
    <name type="scientific">Trueperella bialowiezensis</name>
    <dbReference type="NCBI Taxonomy" id="312285"/>
    <lineage>
        <taxon>Bacteria</taxon>
        <taxon>Bacillati</taxon>
        <taxon>Actinomycetota</taxon>
        <taxon>Actinomycetes</taxon>
        <taxon>Actinomycetales</taxon>
        <taxon>Actinomycetaceae</taxon>
        <taxon>Trueperella</taxon>
    </lineage>
</organism>
<evidence type="ECO:0000313" key="10">
    <source>
        <dbReference type="Proteomes" id="UP000269542"/>
    </source>
</evidence>
<dbReference type="InterPro" id="IPR024077">
    <property type="entry name" value="Neurolysin/TOP_dom2"/>
</dbReference>
<evidence type="ECO:0000256" key="1">
    <source>
        <dbReference type="ARBA" id="ARBA00006040"/>
    </source>
</evidence>
<keyword evidence="9" id="KW-0121">Carboxypeptidase</keyword>
<evidence type="ECO:0000256" key="7">
    <source>
        <dbReference type="RuleBase" id="RU003435"/>
    </source>
</evidence>
<dbReference type="Pfam" id="PF01432">
    <property type="entry name" value="Peptidase_M3"/>
    <property type="match status" value="1"/>
</dbReference>
<evidence type="ECO:0000256" key="2">
    <source>
        <dbReference type="ARBA" id="ARBA00022670"/>
    </source>
</evidence>
<dbReference type="KEGG" id="tbw:NCTC13354_01750"/>
<dbReference type="Gene3D" id="3.40.390.10">
    <property type="entry name" value="Collagenase (Catalytic Domain)"/>
    <property type="match status" value="1"/>
</dbReference>
<dbReference type="GO" id="GO:0006508">
    <property type="term" value="P:proteolysis"/>
    <property type="evidence" value="ECO:0007669"/>
    <property type="project" value="UniProtKB-KW"/>
</dbReference>
<dbReference type="InterPro" id="IPR001567">
    <property type="entry name" value="Pept_M3A_M3B_dom"/>
</dbReference>
<dbReference type="Proteomes" id="UP000269542">
    <property type="component" value="Chromosome"/>
</dbReference>
<dbReference type="GO" id="GO:0004222">
    <property type="term" value="F:metalloendopeptidase activity"/>
    <property type="evidence" value="ECO:0007669"/>
    <property type="project" value="InterPro"/>
</dbReference>